<dbReference type="Pfam" id="PF00023">
    <property type="entry name" value="Ank"/>
    <property type="match status" value="1"/>
</dbReference>
<keyword evidence="6" id="KW-1185">Reference proteome</keyword>
<dbReference type="SUPFAM" id="SSF48403">
    <property type="entry name" value="Ankyrin repeat"/>
    <property type="match status" value="1"/>
</dbReference>
<dbReference type="AlphaFoldDB" id="A0A7J7NKD3"/>
<feature type="non-terminal residue" evidence="5">
    <location>
        <position position="1"/>
    </location>
</feature>
<evidence type="ECO:0000256" key="2">
    <source>
        <dbReference type="ARBA" id="ARBA00022737"/>
    </source>
</evidence>
<dbReference type="FunFam" id="1.25.40.20:FF:000316">
    <property type="entry name" value="BRCA1-associated RING domain protein 1"/>
    <property type="match status" value="1"/>
</dbReference>
<dbReference type="PANTHER" id="PTHR24136:SF15">
    <property type="entry name" value="ANK_REP_REGION DOMAIN-CONTAINING PROTEIN"/>
    <property type="match status" value="1"/>
</dbReference>
<feature type="repeat" description="ANK" evidence="4">
    <location>
        <begin position="134"/>
        <end position="166"/>
    </location>
</feature>
<dbReference type="Pfam" id="PF12796">
    <property type="entry name" value="Ank_2"/>
    <property type="match status" value="1"/>
</dbReference>
<dbReference type="OrthoDB" id="194358at2759"/>
<protein>
    <submittedName>
        <fullName evidence="5">Uncharacterized protein</fullName>
    </submittedName>
</protein>
<feature type="repeat" description="ANK" evidence="4">
    <location>
        <begin position="101"/>
        <end position="133"/>
    </location>
</feature>
<reference evidence="5 6" key="1">
    <citation type="journal article" date="2020" name="IScience">
        <title>Genome Sequencing of the Endangered Kingdonia uniflora (Circaeasteraceae, Ranunculales) Reveals Potential Mechanisms of Evolutionary Specialization.</title>
        <authorList>
            <person name="Sun Y."/>
            <person name="Deng T."/>
            <person name="Zhang A."/>
            <person name="Moore M.J."/>
            <person name="Landis J.B."/>
            <person name="Lin N."/>
            <person name="Zhang H."/>
            <person name="Zhang X."/>
            <person name="Huang J."/>
            <person name="Zhang X."/>
            <person name="Sun H."/>
            <person name="Wang H."/>
        </authorList>
    </citation>
    <scope>NUCLEOTIDE SEQUENCE [LARGE SCALE GENOMIC DNA]</scope>
    <source>
        <strain evidence="5">TB1705</strain>
        <tissue evidence="5">Leaf</tissue>
    </source>
</reference>
<evidence type="ECO:0000256" key="1">
    <source>
        <dbReference type="ARBA" id="ARBA00005949"/>
    </source>
</evidence>
<evidence type="ECO:0000256" key="3">
    <source>
        <dbReference type="ARBA" id="ARBA00023043"/>
    </source>
</evidence>
<dbReference type="GO" id="GO:0016567">
    <property type="term" value="P:protein ubiquitination"/>
    <property type="evidence" value="ECO:0007669"/>
    <property type="project" value="TreeGrafter"/>
</dbReference>
<dbReference type="Proteomes" id="UP000541444">
    <property type="component" value="Unassembled WGS sequence"/>
</dbReference>
<dbReference type="PROSITE" id="PS50297">
    <property type="entry name" value="ANK_REP_REGION"/>
    <property type="match status" value="2"/>
</dbReference>
<keyword evidence="2" id="KW-0677">Repeat</keyword>
<gene>
    <name evidence="5" type="ORF">GIB67_017194</name>
</gene>
<accession>A0A7J7NKD3</accession>
<proteinExistence type="inferred from homology"/>
<dbReference type="PROSITE" id="PS50088">
    <property type="entry name" value="ANK_REPEAT"/>
    <property type="match status" value="3"/>
</dbReference>
<dbReference type="GO" id="GO:0045732">
    <property type="term" value="P:positive regulation of protein catabolic process"/>
    <property type="evidence" value="ECO:0007669"/>
    <property type="project" value="TreeGrafter"/>
</dbReference>
<dbReference type="InterPro" id="IPR002110">
    <property type="entry name" value="Ankyrin_rpt"/>
</dbReference>
<dbReference type="PANTHER" id="PTHR24136">
    <property type="entry name" value="SOWAH (DROSOPHILA) HOMOLOG"/>
    <property type="match status" value="1"/>
</dbReference>
<evidence type="ECO:0000313" key="6">
    <source>
        <dbReference type="Proteomes" id="UP000541444"/>
    </source>
</evidence>
<name>A0A7J7NKD3_9MAGN</name>
<comment type="caution">
    <text evidence="5">The sequence shown here is derived from an EMBL/GenBank/DDBJ whole genome shotgun (WGS) entry which is preliminary data.</text>
</comment>
<keyword evidence="3 4" id="KW-0040">ANK repeat</keyword>
<sequence>HFSHLGTVGNFAKFQGAFYQAHYSEKLEMAVPGRRNGAMEENEEDNDGLFEEEGLMIEDNNENEIPPHLRALAQASQLGNVDALRDALDNLNGSIDEAVEDGDTALHLTCLYGYLSCAQLLLERGASLEVRDEDGAIPLHDACAGGFTQIVQLLINSANNSDTVKRMLDTVDAEGDTPLHHAGRGEQVDVVRILLSAGASPTKENTYGKTPAELAEPETEARRIIEAAANDITALTN</sequence>
<dbReference type="InterPro" id="IPR051573">
    <property type="entry name" value="Ankyrin-SOCS_box_domain"/>
</dbReference>
<dbReference type="Gene3D" id="1.25.40.20">
    <property type="entry name" value="Ankyrin repeat-containing domain"/>
    <property type="match status" value="1"/>
</dbReference>
<dbReference type="EMBL" id="JACGCM010000719">
    <property type="protein sequence ID" value="KAF6167699.1"/>
    <property type="molecule type" value="Genomic_DNA"/>
</dbReference>
<dbReference type="InterPro" id="IPR036770">
    <property type="entry name" value="Ankyrin_rpt-contain_sf"/>
</dbReference>
<feature type="repeat" description="ANK" evidence="4">
    <location>
        <begin position="174"/>
        <end position="206"/>
    </location>
</feature>
<evidence type="ECO:0000313" key="5">
    <source>
        <dbReference type="EMBL" id="KAF6167699.1"/>
    </source>
</evidence>
<dbReference type="SMART" id="SM00248">
    <property type="entry name" value="ANK"/>
    <property type="match status" value="3"/>
</dbReference>
<comment type="similarity">
    <text evidence="1">Belongs to the ankyrin SOCS box (ASB) family.</text>
</comment>
<evidence type="ECO:0000256" key="4">
    <source>
        <dbReference type="PROSITE-ProRule" id="PRU00023"/>
    </source>
</evidence>
<organism evidence="5 6">
    <name type="scientific">Kingdonia uniflora</name>
    <dbReference type="NCBI Taxonomy" id="39325"/>
    <lineage>
        <taxon>Eukaryota</taxon>
        <taxon>Viridiplantae</taxon>
        <taxon>Streptophyta</taxon>
        <taxon>Embryophyta</taxon>
        <taxon>Tracheophyta</taxon>
        <taxon>Spermatophyta</taxon>
        <taxon>Magnoliopsida</taxon>
        <taxon>Ranunculales</taxon>
        <taxon>Circaeasteraceae</taxon>
        <taxon>Kingdonia</taxon>
    </lineage>
</organism>